<sequence length="388" mass="43137">MKDPCYKEEFVVLSQEAVRGWDKYDKGEESSDDWLSEIDEVNAYDDKRNEVFDDGWGWVVTFASFVIYVSTTLASTFTNCFGVLFSAFLLELHTTSTKISEIFNLALALSSMFSFLAEPLVNQFGWRKVTFITSLVYSVGLASSSFATSASFFFLFAMMTSGTCILILEVIAQHTVSIYFRRRRRLATCIVTLGTCASQVLMTPFISYLQEEFSFRGATLIAAATVLNCCVASMFLHPVEWHMKGHHLYLNKNMEVPVTLSLQPNKASSAPNSFVRLLKGSMKNIQYLRSPRIIIISLVMACNTSSLVNIWAIVPFALKTQGYSSQDVALCLSVAGLCNLASRLGNGVVSCWATFTIQKLYIIGSATSAIGIIGLIRCLLFRREDIAI</sequence>
<feature type="transmembrane region" description="Helical" evidence="1">
    <location>
        <begin position="65"/>
        <end position="90"/>
    </location>
</feature>
<gene>
    <name evidence="2" type="primary">slc16a12b</name>
    <name evidence="2" type="ORF">E2C01_061705</name>
</gene>
<proteinExistence type="predicted"/>
<feature type="transmembrane region" description="Helical" evidence="1">
    <location>
        <begin position="360"/>
        <end position="380"/>
    </location>
</feature>
<dbReference type="Gene3D" id="1.20.1250.20">
    <property type="entry name" value="MFS general substrate transporter like domains"/>
    <property type="match status" value="1"/>
</dbReference>
<evidence type="ECO:0000256" key="1">
    <source>
        <dbReference type="SAM" id="Phobius"/>
    </source>
</evidence>
<feature type="transmembrane region" description="Helical" evidence="1">
    <location>
        <begin position="215"/>
        <end position="236"/>
    </location>
</feature>
<dbReference type="InterPro" id="IPR011701">
    <property type="entry name" value="MFS"/>
</dbReference>
<dbReference type="Proteomes" id="UP000324222">
    <property type="component" value="Unassembled WGS sequence"/>
</dbReference>
<dbReference type="EMBL" id="VSRR010026372">
    <property type="protein sequence ID" value="MPC67528.1"/>
    <property type="molecule type" value="Genomic_DNA"/>
</dbReference>
<feature type="transmembrane region" description="Helical" evidence="1">
    <location>
        <begin position="102"/>
        <end position="121"/>
    </location>
</feature>
<accession>A0A5B7HF45</accession>
<dbReference type="InterPro" id="IPR050327">
    <property type="entry name" value="Proton-linked_MCT"/>
</dbReference>
<feature type="transmembrane region" description="Helical" evidence="1">
    <location>
        <begin position="141"/>
        <end position="168"/>
    </location>
</feature>
<evidence type="ECO:0000313" key="3">
    <source>
        <dbReference type="Proteomes" id="UP000324222"/>
    </source>
</evidence>
<dbReference type="InterPro" id="IPR036259">
    <property type="entry name" value="MFS_trans_sf"/>
</dbReference>
<dbReference type="GO" id="GO:0008028">
    <property type="term" value="F:monocarboxylic acid transmembrane transporter activity"/>
    <property type="evidence" value="ECO:0007669"/>
    <property type="project" value="TreeGrafter"/>
</dbReference>
<reference evidence="2 3" key="1">
    <citation type="submission" date="2019-05" db="EMBL/GenBank/DDBJ databases">
        <title>Another draft genome of Portunus trituberculatus and its Hox gene families provides insights of decapod evolution.</title>
        <authorList>
            <person name="Jeong J.-H."/>
            <person name="Song I."/>
            <person name="Kim S."/>
            <person name="Choi T."/>
            <person name="Kim D."/>
            <person name="Ryu S."/>
            <person name="Kim W."/>
        </authorList>
    </citation>
    <scope>NUCLEOTIDE SEQUENCE [LARGE SCALE GENOMIC DNA]</scope>
    <source>
        <tissue evidence="2">Muscle</tissue>
    </source>
</reference>
<dbReference type="PANTHER" id="PTHR11360">
    <property type="entry name" value="MONOCARBOXYLATE TRANSPORTER"/>
    <property type="match status" value="1"/>
</dbReference>
<dbReference type="PANTHER" id="PTHR11360:SF306">
    <property type="entry name" value="RE01051P"/>
    <property type="match status" value="1"/>
</dbReference>
<keyword evidence="3" id="KW-1185">Reference proteome</keyword>
<dbReference type="OrthoDB" id="410267at2759"/>
<feature type="transmembrane region" description="Helical" evidence="1">
    <location>
        <begin position="293"/>
        <end position="314"/>
    </location>
</feature>
<organism evidence="2 3">
    <name type="scientific">Portunus trituberculatus</name>
    <name type="common">Swimming crab</name>
    <name type="synonym">Neptunus trituberculatus</name>
    <dbReference type="NCBI Taxonomy" id="210409"/>
    <lineage>
        <taxon>Eukaryota</taxon>
        <taxon>Metazoa</taxon>
        <taxon>Ecdysozoa</taxon>
        <taxon>Arthropoda</taxon>
        <taxon>Crustacea</taxon>
        <taxon>Multicrustacea</taxon>
        <taxon>Malacostraca</taxon>
        <taxon>Eumalacostraca</taxon>
        <taxon>Eucarida</taxon>
        <taxon>Decapoda</taxon>
        <taxon>Pleocyemata</taxon>
        <taxon>Brachyura</taxon>
        <taxon>Eubrachyura</taxon>
        <taxon>Portunoidea</taxon>
        <taxon>Portunidae</taxon>
        <taxon>Portuninae</taxon>
        <taxon>Portunus</taxon>
    </lineage>
</organism>
<dbReference type="SUPFAM" id="SSF103473">
    <property type="entry name" value="MFS general substrate transporter"/>
    <property type="match status" value="1"/>
</dbReference>
<feature type="transmembrane region" description="Helical" evidence="1">
    <location>
        <begin position="189"/>
        <end position="209"/>
    </location>
</feature>
<keyword evidence="1" id="KW-1133">Transmembrane helix</keyword>
<evidence type="ECO:0000313" key="2">
    <source>
        <dbReference type="EMBL" id="MPC67528.1"/>
    </source>
</evidence>
<dbReference type="Pfam" id="PF07690">
    <property type="entry name" value="MFS_1"/>
    <property type="match status" value="1"/>
</dbReference>
<name>A0A5B7HF45_PORTR</name>
<protein>
    <submittedName>
        <fullName evidence="2">Monocarboxylate transporter 12-B</fullName>
    </submittedName>
</protein>
<comment type="caution">
    <text evidence="2">The sequence shown here is derived from an EMBL/GenBank/DDBJ whole genome shotgun (WGS) entry which is preliminary data.</text>
</comment>
<keyword evidence="1" id="KW-0812">Transmembrane</keyword>
<dbReference type="AlphaFoldDB" id="A0A5B7HF45"/>
<keyword evidence="1" id="KW-0472">Membrane</keyword>